<evidence type="ECO:0000313" key="11">
    <source>
        <dbReference type="EMBL" id="KNG92640.1"/>
    </source>
</evidence>
<dbReference type="GO" id="GO:0005975">
    <property type="term" value="P:carbohydrate metabolic process"/>
    <property type="evidence" value="ECO:0007669"/>
    <property type="project" value="InterPro"/>
</dbReference>
<evidence type="ECO:0000313" key="12">
    <source>
        <dbReference type="Proteomes" id="UP000036938"/>
    </source>
</evidence>
<evidence type="ECO:0000256" key="3">
    <source>
        <dbReference type="ARBA" id="ARBA00022801"/>
    </source>
</evidence>
<dbReference type="InterPro" id="IPR000757">
    <property type="entry name" value="Beta-glucanase-like"/>
</dbReference>
<feature type="domain" description="GH16" evidence="10">
    <location>
        <begin position="37"/>
        <end position="241"/>
    </location>
</feature>
<dbReference type="InterPro" id="IPR013320">
    <property type="entry name" value="ConA-like_dom_sf"/>
</dbReference>
<dbReference type="PROSITE" id="PS01034">
    <property type="entry name" value="GH16_1"/>
    <property type="match status" value="1"/>
</dbReference>
<comment type="caution">
    <text evidence="11">The sequence shown here is derived from an EMBL/GenBank/DDBJ whole genome shotgun (WGS) entry which is preliminary data.</text>
</comment>
<evidence type="ECO:0000256" key="6">
    <source>
        <dbReference type="ARBA" id="ARBA00029771"/>
    </source>
</evidence>
<dbReference type="AlphaFoldDB" id="A0A0L1JLL2"/>
<evidence type="ECO:0000256" key="1">
    <source>
        <dbReference type="ARBA" id="ARBA00006865"/>
    </source>
</evidence>
<dbReference type="RefSeq" id="WP_050532030.1">
    <property type="nucleotide sequence ID" value="NZ_AQQZ01000008.1"/>
</dbReference>
<evidence type="ECO:0000256" key="2">
    <source>
        <dbReference type="ARBA" id="ARBA00014569"/>
    </source>
</evidence>
<dbReference type="OrthoDB" id="9809583at2"/>
<keyword evidence="4" id="KW-0326">Glycosidase</keyword>
<dbReference type="InterPro" id="IPR008263">
    <property type="entry name" value="GH16_AS"/>
</dbReference>
<evidence type="ECO:0000256" key="9">
    <source>
        <dbReference type="SAM" id="SignalP"/>
    </source>
</evidence>
<protein>
    <recommendedName>
        <fullName evidence="2">Beta-glucanase</fullName>
    </recommendedName>
    <alternativeName>
        <fullName evidence="7">1,3-1,4-beta-D-glucan 4-glucanohydrolase</fullName>
    </alternativeName>
    <alternativeName>
        <fullName evidence="6">Endo-beta-1,3-1,4 glucanase</fullName>
    </alternativeName>
    <alternativeName>
        <fullName evidence="5">Lichenase</fullName>
    </alternativeName>
</protein>
<feature type="active site" description="Proton donor" evidence="8">
    <location>
        <position position="130"/>
    </location>
</feature>
<keyword evidence="12" id="KW-1185">Reference proteome</keyword>
<evidence type="ECO:0000256" key="8">
    <source>
        <dbReference type="PIRSR" id="PIRSR608264-1"/>
    </source>
</evidence>
<dbReference type="PRINTS" id="PR00737">
    <property type="entry name" value="GLHYDRLASE16"/>
</dbReference>
<dbReference type="Gene3D" id="2.60.120.200">
    <property type="match status" value="1"/>
</dbReference>
<keyword evidence="9" id="KW-0732">Signal</keyword>
<dbReference type="InterPro" id="IPR008264">
    <property type="entry name" value="Beta_glucanase"/>
</dbReference>
<dbReference type="PROSITE" id="PS51762">
    <property type="entry name" value="GH16_2"/>
    <property type="match status" value="1"/>
</dbReference>
<evidence type="ECO:0000259" key="10">
    <source>
        <dbReference type="PROSITE" id="PS51762"/>
    </source>
</evidence>
<evidence type="ECO:0000256" key="5">
    <source>
        <dbReference type="ARBA" id="ARBA00029722"/>
    </source>
</evidence>
<evidence type="ECO:0000256" key="7">
    <source>
        <dbReference type="ARBA" id="ARBA00031665"/>
    </source>
</evidence>
<dbReference type="EMBL" id="AQQZ01000008">
    <property type="protein sequence ID" value="KNG92640.1"/>
    <property type="molecule type" value="Genomic_DNA"/>
</dbReference>
<dbReference type="SUPFAM" id="SSF49899">
    <property type="entry name" value="Concanavalin A-like lectins/glucanases"/>
    <property type="match status" value="1"/>
</dbReference>
<organism evidence="11 12">
    <name type="scientific">Pseudaestuariivita atlantica</name>
    <dbReference type="NCBI Taxonomy" id="1317121"/>
    <lineage>
        <taxon>Bacteria</taxon>
        <taxon>Pseudomonadati</taxon>
        <taxon>Pseudomonadota</taxon>
        <taxon>Alphaproteobacteria</taxon>
        <taxon>Rhodobacterales</taxon>
        <taxon>Paracoccaceae</taxon>
        <taxon>Pseudaestuariivita</taxon>
    </lineage>
</organism>
<reference evidence="11 12" key="1">
    <citation type="journal article" date="2015" name="Int. J. Syst. Evol. Microbiol.">
        <title>Aestuariivita atlantica sp. nov., isolated from deep sea sediment of the Atlantic Ocean.</title>
        <authorList>
            <person name="Li G."/>
            <person name="Lai Q."/>
            <person name="Du Y."/>
            <person name="Liu X."/>
            <person name="Sun F."/>
            <person name="Shao Z."/>
        </authorList>
    </citation>
    <scope>NUCLEOTIDE SEQUENCE [LARGE SCALE GENOMIC DNA]</scope>
    <source>
        <strain evidence="11 12">22II-S11-z3</strain>
    </source>
</reference>
<evidence type="ECO:0000256" key="4">
    <source>
        <dbReference type="ARBA" id="ARBA00023295"/>
    </source>
</evidence>
<feature type="signal peptide" evidence="9">
    <location>
        <begin position="1"/>
        <end position="22"/>
    </location>
</feature>
<accession>A0A0L1JLL2</accession>
<dbReference type="Proteomes" id="UP000036938">
    <property type="component" value="Unassembled WGS sequence"/>
</dbReference>
<gene>
    <name evidence="11" type="ORF">ATO11_16620</name>
</gene>
<dbReference type="PANTHER" id="PTHR31062">
    <property type="entry name" value="XYLOGLUCAN ENDOTRANSGLUCOSYLASE/HYDROLASE PROTEIN 8-RELATED"/>
    <property type="match status" value="1"/>
</dbReference>
<keyword evidence="3" id="KW-0378">Hydrolase</keyword>
<proteinExistence type="inferred from homology"/>
<dbReference type="GO" id="GO:0004553">
    <property type="term" value="F:hydrolase activity, hydrolyzing O-glycosyl compounds"/>
    <property type="evidence" value="ECO:0007669"/>
    <property type="project" value="InterPro"/>
</dbReference>
<feature type="active site" description="Nucleophile" evidence="8">
    <location>
        <position position="126"/>
    </location>
</feature>
<sequence length="257" mass="28428">MRLDRAGRAAAVLIAWAGGAMAEDGAGFIDRFKEAGAAWHVAEYDFDHPMFDTDWQKAQAVFGDGLTLALAPRTNGLNRFAGASVRRETPTRYGRYEAVIRPARGPGVVTGFFTYTGPHYGTRHDEIDIEFLGRDTTVMNIAWFVDGRMTDLRVPLGFDAADRPRRYAFEWWPDRLRWFAGDRMIHEHLATNGAIPTVPGRLFANIWAADPSLAGWAGRAAPGTRADARVLEVRFTPLGLPGAPPAPRKHPDFITPP</sequence>
<feature type="chain" id="PRO_5005553686" description="Beta-glucanase" evidence="9">
    <location>
        <begin position="23"/>
        <end position="257"/>
    </location>
</feature>
<dbReference type="Pfam" id="PF00722">
    <property type="entry name" value="Glyco_hydro_16"/>
    <property type="match status" value="1"/>
</dbReference>
<dbReference type="STRING" id="1317121.ATO11_16620"/>
<comment type="similarity">
    <text evidence="1">Belongs to the glycosyl hydrolase 16 family.</text>
</comment>
<name>A0A0L1JLL2_9RHOB</name>
<dbReference type="InterPro" id="IPR044791">
    <property type="entry name" value="Beta-glucanase/XTH"/>
</dbReference>